<organism evidence="13 14">
    <name type="scientific">Hyphomicrobium album</name>
    <dbReference type="NCBI Taxonomy" id="2665159"/>
    <lineage>
        <taxon>Bacteria</taxon>
        <taxon>Pseudomonadati</taxon>
        <taxon>Pseudomonadota</taxon>
        <taxon>Alphaproteobacteria</taxon>
        <taxon>Hyphomicrobiales</taxon>
        <taxon>Hyphomicrobiaceae</taxon>
        <taxon>Hyphomicrobium</taxon>
    </lineage>
</organism>
<dbReference type="Pfam" id="PF01502">
    <property type="entry name" value="PRA-CH"/>
    <property type="match status" value="1"/>
</dbReference>
<evidence type="ECO:0000256" key="10">
    <source>
        <dbReference type="ARBA" id="ARBA00023102"/>
    </source>
</evidence>
<feature type="binding site" evidence="11">
    <location>
        <position position="97"/>
    </location>
    <ligand>
        <name>Mg(2+)</name>
        <dbReference type="ChEBI" id="CHEBI:18420"/>
    </ligand>
</feature>
<keyword evidence="11" id="KW-0862">Zinc</keyword>
<comment type="similarity">
    <text evidence="11">Belongs to the PRA-CH family.</text>
</comment>
<dbReference type="InterPro" id="IPR002496">
    <property type="entry name" value="PRib_AMP_CycHydrolase_dom"/>
</dbReference>
<feature type="domain" description="Phosphoribosyl-AMP cyclohydrolase" evidence="12">
    <location>
        <begin position="48"/>
        <end position="123"/>
    </location>
</feature>
<dbReference type="AlphaFoldDB" id="A0A6I3KFY6"/>
<name>A0A6I3KFY6_9HYPH</name>
<keyword evidence="14" id="KW-1185">Reference proteome</keyword>
<dbReference type="SUPFAM" id="SSF141734">
    <property type="entry name" value="HisI-like"/>
    <property type="match status" value="1"/>
</dbReference>
<keyword evidence="7 11" id="KW-0963">Cytoplasm</keyword>
<dbReference type="Gene3D" id="3.10.20.810">
    <property type="entry name" value="Phosphoribosyl-AMP cyclohydrolase"/>
    <property type="match status" value="1"/>
</dbReference>
<evidence type="ECO:0000256" key="11">
    <source>
        <dbReference type="HAMAP-Rule" id="MF_01021"/>
    </source>
</evidence>
<dbReference type="PANTHER" id="PTHR42945">
    <property type="entry name" value="HISTIDINE BIOSYNTHESIS BIFUNCTIONAL PROTEIN"/>
    <property type="match status" value="1"/>
</dbReference>
<proteinExistence type="inferred from homology"/>
<evidence type="ECO:0000256" key="5">
    <source>
        <dbReference type="ARBA" id="ARBA00007731"/>
    </source>
</evidence>
<comment type="cofactor">
    <cofactor evidence="11">
        <name>Zn(2+)</name>
        <dbReference type="ChEBI" id="CHEBI:29105"/>
    </cofactor>
    <text evidence="11">Binds 1 zinc ion per subunit.</text>
</comment>
<accession>A0A6I3KFY6</accession>
<dbReference type="GO" id="GO:0005737">
    <property type="term" value="C:cytoplasm"/>
    <property type="evidence" value="ECO:0007669"/>
    <property type="project" value="UniProtKB-SubCell"/>
</dbReference>
<comment type="subcellular location">
    <subcellularLocation>
        <location evidence="11">Cytoplasm</location>
    </subcellularLocation>
</comment>
<dbReference type="NCBIfam" id="NF000768">
    <property type="entry name" value="PRK00051.1"/>
    <property type="match status" value="1"/>
</dbReference>
<dbReference type="EMBL" id="WMBQ01000001">
    <property type="protein sequence ID" value="MTD93179.1"/>
    <property type="molecule type" value="Genomic_DNA"/>
</dbReference>
<evidence type="ECO:0000313" key="14">
    <source>
        <dbReference type="Proteomes" id="UP000440694"/>
    </source>
</evidence>
<comment type="caution">
    <text evidence="13">The sequence shown here is derived from an EMBL/GenBank/DDBJ whole genome shotgun (WGS) entry which is preliminary data.</text>
</comment>
<dbReference type="InterPro" id="IPR026660">
    <property type="entry name" value="PRA-CH"/>
</dbReference>
<gene>
    <name evidence="11 13" type="primary">hisI</name>
    <name evidence="13" type="ORF">GIW81_02390</name>
</gene>
<evidence type="ECO:0000313" key="13">
    <source>
        <dbReference type="EMBL" id="MTD93179.1"/>
    </source>
</evidence>
<dbReference type="Proteomes" id="UP000440694">
    <property type="component" value="Unassembled WGS sequence"/>
</dbReference>
<dbReference type="InterPro" id="IPR038019">
    <property type="entry name" value="PRib_AMP_CycHydrolase_sf"/>
</dbReference>
<keyword evidence="8 11" id="KW-0028">Amino-acid biosynthesis</keyword>
<keyword evidence="9 11" id="KW-0378">Hydrolase</keyword>
<comment type="catalytic activity">
    <reaction evidence="2">
        <text>1-(5-phospho-beta-D-ribosyl)-ATP + H2O = 1-(5-phospho-beta-D-ribosyl)-5'-AMP + diphosphate + H(+)</text>
        <dbReference type="Rhea" id="RHEA:22828"/>
        <dbReference type="ChEBI" id="CHEBI:15377"/>
        <dbReference type="ChEBI" id="CHEBI:15378"/>
        <dbReference type="ChEBI" id="CHEBI:33019"/>
        <dbReference type="ChEBI" id="CHEBI:59457"/>
        <dbReference type="ChEBI" id="CHEBI:73183"/>
        <dbReference type="EC" id="3.6.1.31"/>
    </reaction>
</comment>
<evidence type="ECO:0000256" key="4">
    <source>
        <dbReference type="ARBA" id="ARBA00005204"/>
    </source>
</evidence>
<comment type="pathway">
    <text evidence="3 11">Amino-acid biosynthesis; L-histidine biosynthesis; L-histidine from 5-phospho-alpha-D-ribose 1-diphosphate: step 3/9.</text>
</comment>
<evidence type="ECO:0000256" key="2">
    <source>
        <dbReference type="ARBA" id="ARBA00001460"/>
    </source>
</evidence>
<evidence type="ECO:0000256" key="1">
    <source>
        <dbReference type="ARBA" id="ARBA00000024"/>
    </source>
</evidence>
<dbReference type="GO" id="GO:0008270">
    <property type="term" value="F:zinc ion binding"/>
    <property type="evidence" value="ECO:0007669"/>
    <property type="project" value="UniProtKB-UniRule"/>
</dbReference>
<sequence>MAPTKTYAFRSPGSKAEVESGLDFRPKFDADGLIPAIVTDARSGEVLMFAFMNAEALGLSMETGIVHFWSRSRAALWKKGGESGNVFKIVEMRTDCDQDVIWLRVTVEGDGHACHTGRRSCFYRLVPVQGAAGETSQLTLAPDTDDA</sequence>
<dbReference type="GO" id="GO:0000105">
    <property type="term" value="P:L-histidine biosynthetic process"/>
    <property type="evidence" value="ECO:0007669"/>
    <property type="project" value="UniProtKB-UniRule"/>
</dbReference>
<dbReference type="RefSeq" id="WP_154737741.1">
    <property type="nucleotide sequence ID" value="NZ_WMBQ01000001.1"/>
</dbReference>
<evidence type="ECO:0000256" key="7">
    <source>
        <dbReference type="ARBA" id="ARBA00022490"/>
    </source>
</evidence>
<dbReference type="PANTHER" id="PTHR42945:SF1">
    <property type="entry name" value="HISTIDINE BIOSYNTHESIS BIFUNCTIONAL PROTEIN HIS7"/>
    <property type="match status" value="1"/>
</dbReference>
<dbReference type="GO" id="GO:0004636">
    <property type="term" value="F:phosphoribosyl-ATP diphosphatase activity"/>
    <property type="evidence" value="ECO:0007669"/>
    <property type="project" value="UniProtKB-EC"/>
</dbReference>
<comment type="subunit">
    <text evidence="11">Homodimer.</text>
</comment>
<feature type="binding site" evidence="11">
    <location>
        <position position="96"/>
    </location>
    <ligand>
        <name>Zn(2+)</name>
        <dbReference type="ChEBI" id="CHEBI:29105"/>
        <note>ligand shared between dimeric partners</note>
    </ligand>
</feature>
<comment type="function">
    <text evidence="11">Catalyzes the hydrolysis of the adenine ring of phosphoribosyl-AMP.</text>
</comment>
<feature type="binding site" evidence="11">
    <location>
        <position position="95"/>
    </location>
    <ligand>
        <name>Mg(2+)</name>
        <dbReference type="ChEBI" id="CHEBI:18420"/>
    </ligand>
</feature>
<evidence type="ECO:0000259" key="12">
    <source>
        <dbReference type="Pfam" id="PF01502"/>
    </source>
</evidence>
<evidence type="ECO:0000256" key="9">
    <source>
        <dbReference type="ARBA" id="ARBA00022801"/>
    </source>
</evidence>
<comment type="catalytic activity">
    <reaction evidence="1 11">
        <text>1-(5-phospho-beta-D-ribosyl)-5'-AMP + H2O = 1-(5-phospho-beta-D-ribosyl)-5-[(5-phospho-beta-D-ribosylamino)methylideneamino]imidazole-4-carboxamide</text>
        <dbReference type="Rhea" id="RHEA:20049"/>
        <dbReference type="ChEBI" id="CHEBI:15377"/>
        <dbReference type="ChEBI" id="CHEBI:58435"/>
        <dbReference type="ChEBI" id="CHEBI:59457"/>
        <dbReference type="EC" id="3.5.4.19"/>
    </reaction>
</comment>
<comment type="similarity">
    <text evidence="5">In the C-terminal section; belongs to the PRA-PH family.</text>
</comment>
<dbReference type="GO" id="GO:0000287">
    <property type="term" value="F:magnesium ion binding"/>
    <property type="evidence" value="ECO:0007669"/>
    <property type="project" value="UniProtKB-UniRule"/>
</dbReference>
<comment type="cofactor">
    <cofactor evidence="11">
        <name>Mg(2+)</name>
        <dbReference type="ChEBI" id="CHEBI:18420"/>
    </cofactor>
    <text evidence="11">Binds 1 Mg(2+) ion per subunit.</text>
</comment>
<evidence type="ECO:0000256" key="6">
    <source>
        <dbReference type="ARBA" id="ARBA00008299"/>
    </source>
</evidence>
<dbReference type="EC" id="3.5.4.19" evidence="11"/>
<comment type="similarity">
    <text evidence="6">In the N-terminal section; belongs to the PRA-CH family.</text>
</comment>
<dbReference type="GO" id="GO:0004635">
    <property type="term" value="F:phosphoribosyl-AMP cyclohydrolase activity"/>
    <property type="evidence" value="ECO:0007669"/>
    <property type="project" value="UniProtKB-UniRule"/>
</dbReference>
<keyword evidence="11" id="KW-0460">Magnesium</keyword>
<evidence type="ECO:0000256" key="3">
    <source>
        <dbReference type="ARBA" id="ARBA00005169"/>
    </source>
</evidence>
<dbReference type="FunFam" id="3.10.20.810:FF:000001">
    <property type="entry name" value="Histidine biosynthesis bifunctional protein HisIE"/>
    <property type="match status" value="1"/>
</dbReference>
<reference evidence="13 14" key="1">
    <citation type="submission" date="2019-11" db="EMBL/GenBank/DDBJ databases">
        <title>Identification of a novel strain.</title>
        <authorList>
            <person name="Xu Q."/>
            <person name="Wang G."/>
        </authorList>
    </citation>
    <scope>NUCLEOTIDE SEQUENCE [LARGE SCALE GENOMIC DNA]</scope>
    <source>
        <strain evidence="14">xq</strain>
    </source>
</reference>
<keyword evidence="10 11" id="KW-0368">Histidine biosynthesis</keyword>
<comment type="pathway">
    <text evidence="4">Amino-acid biosynthesis; L-histidine biosynthesis; L-histidine from 5-phospho-alpha-D-ribose 1-diphosphate: step 2/9.</text>
</comment>
<keyword evidence="11" id="KW-0479">Metal-binding</keyword>
<protein>
    <recommendedName>
        <fullName evidence="11">Phosphoribosyl-AMP cyclohydrolase</fullName>
        <shortName evidence="11">PRA-CH</shortName>
        <ecNumber evidence="11">3.5.4.19</ecNumber>
    </recommendedName>
</protein>
<feature type="binding site" evidence="11">
    <location>
        <position position="121"/>
    </location>
    <ligand>
        <name>Zn(2+)</name>
        <dbReference type="ChEBI" id="CHEBI:29105"/>
        <note>ligand shared between dimeric partners</note>
    </ligand>
</feature>
<dbReference type="UniPathway" id="UPA00031">
    <property type="reaction ID" value="UER00008"/>
</dbReference>
<dbReference type="HAMAP" id="MF_01021">
    <property type="entry name" value="HisI"/>
    <property type="match status" value="1"/>
</dbReference>
<feature type="binding site" evidence="11">
    <location>
        <position position="114"/>
    </location>
    <ligand>
        <name>Zn(2+)</name>
        <dbReference type="ChEBI" id="CHEBI:29105"/>
        <note>ligand shared between dimeric partners</note>
    </ligand>
</feature>
<evidence type="ECO:0000256" key="8">
    <source>
        <dbReference type="ARBA" id="ARBA00022605"/>
    </source>
</evidence>
<feature type="binding site" evidence="11">
    <location>
        <position position="99"/>
    </location>
    <ligand>
        <name>Mg(2+)</name>
        <dbReference type="ChEBI" id="CHEBI:18420"/>
    </ligand>
</feature>